<dbReference type="GO" id="GO:0016780">
    <property type="term" value="F:phosphotransferase activity, for other substituted phosphate groups"/>
    <property type="evidence" value="ECO:0007669"/>
    <property type="project" value="TreeGrafter"/>
</dbReference>
<organism evidence="3">
    <name type="scientific">freshwater metagenome</name>
    <dbReference type="NCBI Taxonomy" id="449393"/>
    <lineage>
        <taxon>unclassified sequences</taxon>
        <taxon>metagenomes</taxon>
        <taxon>ecological metagenomes</taxon>
    </lineage>
</organism>
<evidence type="ECO:0000313" key="3">
    <source>
        <dbReference type="EMBL" id="CAB4798855.1"/>
    </source>
</evidence>
<dbReference type="PANTHER" id="PTHR30576:SF0">
    <property type="entry name" value="UNDECAPRENYL-PHOSPHATE N-ACETYLGALACTOSAMINYL 1-PHOSPHATE TRANSFERASE-RELATED"/>
    <property type="match status" value="1"/>
</dbReference>
<accession>A0A6J6XRS5</accession>
<gene>
    <name evidence="3" type="ORF">UFOPK3024_00483</name>
</gene>
<dbReference type="PANTHER" id="PTHR30576">
    <property type="entry name" value="COLANIC BIOSYNTHESIS UDP-GLUCOSE LIPID CARRIER TRANSFERASE"/>
    <property type="match status" value="1"/>
</dbReference>
<name>A0A6J6XRS5_9ZZZZ</name>
<evidence type="ECO:0000259" key="2">
    <source>
        <dbReference type="Pfam" id="PF02397"/>
    </source>
</evidence>
<dbReference type="Pfam" id="PF02397">
    <property type="entry name" value="Bac_transf"/>
    <property type="match status" value="1"/>
</dbReference>
<sequence>MRQRARFVFSTLVLDLLALAVSLVLASIRVFDVVWLPSANLLAFQNPRPMLGLLVIGVVLGSWLALRVVDPALSRPNYGHALFALAIAIGVVAAGSFLLRTYFSREFVIVTLGMWLVLALIHRALRRTVPWIEAMVVVSDEEYLVADLAAARHARVEQILKPQGQAPAESLPPDVTLIVDLRAVLSDSMASFVSSSTLAGLEVRPLSQAYEDHTERIPLVHLAEGWEISVPLGRRAVYEPFKRIIEVAFTAVTAPLWLIIMALTALAIRIDSGRSVIFKQIRTGKDDKPFTIYKFRTMVIDADKNAPQFTIKDDPRITRIGKFLRRTRLDEVPQLINVLKGELSLVGPRAEQVVFADQFQEVIPFYRYRHLVRPGITGWAQVNSGYADNLEATIEKLTYDLYYVRHMSPWVDLNVLWRSVVTVLSGRGAQ</sequence>
<keyword evidence="1" id="KW-1133">Transmembrane helix</keyword>
<keyword evidence="1" id="KW-0812">Transmembrane</keyword>
<keyword evidence="1" id="KW-0472">Membrane</keyword>
<dbReference type="InterPro" id="IPR003362">
    <property type="entry name" value="Bact_transf"/>
</dbReference>
<feature type="transmembrane region" description="Helical" evidence="1">
    <location>
        <begin position="81"/>
        <end position="101"/>
    </location>
</feature>
<dbReference type="EMBL" id="CAFAAK010000082">
    <property type="protein sequence ID" value="CAB4798855.1"/>
    <property type="molecule type" value="Genomic_DNA"/>
</dbReference>
<protein>
    <submittedName>
        <fullName evidence="3">Unannotated protein</fullName>
    </submittedName>
</protein>
<proteinExistence type="predicted"/>
<reference evidence="3" key="1">
    <citation type="submission" date="2020-05" db="EMBL/GenBank/DDBJ databases">
        <authorList>
            <person name="Chiriac C."/>
            <person name="Salcher M."/>
            <person name="Ghai R."/>
            <person name="Kavagutti S V."/>
        </authorList>
    </citation>
    <scope>NUCLEOTIDE SEQUENCE</scope>
</reference>
<feature type="transmembrane region" description="Helical" evidence="1">
    <location>
        <begin position="50"/>
        <end position="69"/>
    </location>
</feature>
<feature type="transmembrane region" description="Helical" evidence="1">
    <location>
        <begin position="244"/>
        <end position="268"/>
    </location>
</feature>
<evidence type="ECO:0000256" key="1">
    <source>
        <dbReference type="SAM" id="Phobius"/>
    </source>
</evidence>
<feature type="domain" description="Bacterial sugar transferase" evidence="2">
    <location>
        <begin position="242"/>
        <end position="424"/>
    </location>
</feature>
<dbReference type="AlphaFoldDB" id="A0A6J6XRS5"/>
<feature type="transmembrane region" description="Helical" evidence="1">
    <location>
        <begin position="107"/>
        <end position="125"/>
    </location>
</feature>